<dbReference type="GO" id="GO:0005886">
    <property type="term" value="C:plasma membrane"/>
    <property type="evidence" value="ECO:0007669"/>
    <property type="project" value="UniProtKB-SubCell"/>
</dbReference>
<reference evidence="4" key="1">
    <citation type="journal article" date="2016" name="Sci. Rep.">
        <title>Molecular characterization of firefly nuptial gifts: a multi-omics approach sheds light on postcopulatory sexual selection.</title>
        <authorList>
            <person name="Al-Wathiqui N."/>
            <person name="Fallon T.R."/>
            <person name="South A."/>
            <person name="Weng J.K."/>
            <person name="Lewis S.M."/>
        </authorList>
    </citation>
    <scope>NUCLEOTIDE SEQUENCE</scope>
</reference>
<dbReference type="AlphaFoldDB" id="A0A1Y1LX15"/>
<dbReference type="Pfam" id="PF05649">
    <property type="entry name" value="Peptidase_M13_N"/>
    <property type="match status" value="1"/>
</dbReference>
<dbReference type="PROSITE" id="PS51885">
    <property type="entry name" value="NEPRILYSIN"/>
    <property type="match status" value="1"/>
</dbReference>
<comment type="similarity">
    <text evidence="2">Belongs to the peptidase M13 family.</text>
</comment>
<name>A0A1Y1LX15_PHOPY</name>
<evidence type="ECO:0000259" key="3">
    <source>
        <dbReference type="Pfam" id="PF05649"/>
    </source>
</evidence>
<evidence type="ECO:0000313" key="4">
    <source>
        <dbReference type="EMBL" id="JAV77378.1"/>
    </source>
</evidence>
<dbReference type="GO" id="GO:0004222">
    <property type="term" value="F:metalloendopeptidase activity"/>
    <property type="evidence" value="ECO:0007669"/>
    <property type="project" value="InterPro"/>
</dbReference>
<dbReference type="PANTHER" id="PTHR11733">
    <property type="entry name" value="ZINC METALLOPROTEASE FAMILY M13 NEPRILYSIN-RELATED"/>
    <property type="match status" value="1"/>
</dbReference>
<dbReference type="Gene3D" id="1.10.1380.10">
    <property type="entry name" value="Neutral endopeptidase , domain2"/>
    <property type="match status" value="1"/>
</dbReference>
<evidence type="ECO:0000256" key="1">
    <source>
        <dbReference type="ARBA" id="ARBA00004401"/>
    </source>
</evidence>
<dbReference type="InterPro" id="IPR008753">
    <property type="entry name" value="Peptidase_M13_N"/>
</dbReference>
<dbReference type="InterPro" id="IPR000718">
    <property type="entry name" value="Peptidase_M13"/>
</dbReference>
<evidence type="ECO:0000256" key="2">
    <source>
        <dbReference type="ARBA" id="ARBA00007357"/>
    </source>
</evidence>
<dbReference type="SUPFAM" id="SSF55486">
    <property type="entry name" value="Metalloproteases ('zincins'), catalytic domain"/>
    <property type="match status" value="1"/>
</dbReference>
<protein>
    <recommendedName>
        <fullName evidence="3">Peptidase M13 N-terminal domain-containing protein</fullName>
    </recommendedName>
</protein>
<accession>A0A1Y1LX15</accession>
<dbReference type="GO" id="GO:0016485">
    <property type="term" value="P:protein processing"/>
    <property type="evidence" value="ECO:0007669"/>
    <property type="project" value="TreeGrafter"/>
</dbReference>
<comment type="subcellular location">
    <subcellularLocation>
        <location evidence="1">Cell membrane</location>
        <topology evidence="1">Single-pass type II membrane protein</topology>
    </subcellularLocation>
</comment>
<feature type="domain" description="Peptidase M13 N-terminal" evidence="3">
    <location>
        <begin position="1"/>
        <end position="157"/>
    </location>
</feature>
<sequence>MVDIAVMFGANRLTAKTQLKKALEFEMKLSNVTMSMEDRRNYSLLYNPISVCDLQDMFPSIRWLEYLNSALNIPNVQIQETDIVIVSVPSYISELEKLINSTSKRIQANYVMWRAIASSVPYLTEALRQRELQYTKFLNGRTERVPRWKECTDLVTQRYSLNYNTVIRGNCV</sequence>
<dbReference type="EMBL" id="GEZM01046249">
    <property type="protein sequence ID" value="JAV77378.1"/>
    <property type="molecule type" value="Transcribed_RNA"/>
</dbReference>
<proteinExistence type="inferred from homology"/>
<dbReference type="PANTHER" id="PTHR11733:SF224">
    <property type="entry name" value="NEPRILYSIN-2"/>
    <property type="match status" value="1"/>
</dbReference>
<dbReference type="InterPro" id="IPR042089">
    <property type="entry name" value="Peptidase_M13_dom_2"/>
</dbReference>
<organism evidence="4">
    <name type="scientific">Photinus pyralis</name>
    <name type="common">Common eastern firefly</name>
    <name type="synonym">Lampyris pyralis</name>
    <dbReference type="NCBI Taxonomy" id="7054"/>
    <lineage>
        <taxon>Eukaryota</taxon>
        <taxon>Metazoa</taxon>
        <taxon>Ecdysozoa</taxon>
        <taxon>Arthropoda</taxon>
        <taxon>Hexapoda</taxon>
        <taxon>Insecta</taxon>
        <taxon>Pterygota</taxon>
        <taxon>Neoptera</taxon>
        <taxon>Endopterygota</taxon>
        <taxon>Coleoptera</taxon>
        <taxon>Polyphaga</taxon>
        <taxon>Elateriformia</taxon>
        <taxon>Elateroidea</taxon>
        <taxon>Lampyridae</taxon>
        <taxon>Lampyrinae</taxon>
        <taxon>Photinus</taxon>
    </lineage>
</organism>